<comment type="caution">
    <text evidence="7">The sequence shown here is derived from an EMBL/GenBank/DDBJ whole genome shotgun (WGS) entry which is preliminary data.</text>
</comment>
<feature type="binding site" evidence="3">
    <location>
        <position position="317"/>
    </location>
    <ligand>
        <name>Zn(2+)</name>
        <dbReference type="ChEBI" id="CHEBI:29105"/>
    </ligand>
</feature>
<dbReference type="InterPro" id="IPR030378">
    <property type="entry name" value="G_CP_dom"/>
</dbReference>
<keyword evidence="2 3" id="KW-0342">GTP-binding</keyword>
<feature type="binding site" evidence="3">
    <location>
        <position position="324"/>
    </location>
    <ligand>
        <name>Zn(2+)</name>
        <dbReference type="ChEBI" id="CHEBI:29105"/>
    </ligand>
</feature>
<dbReference type="Pfam" id="PF03193">
    <property type="entry name" value="RsgA_GTPase"/>
    <property type="match status" value="1"/>
</dbReference>
<keyword evidence="3" id="KW-0479">Metal-binding</keyword>
<name>A0ABS1CEI4_9GAMM</name>
<proteinExistence type="inferred from homology"/>
<comment type="similarity">
    <text evidence="3">Belongs to the TRAFAC class YlqF/YawG GTPase family. RsgA subfamily.</text>
</comment>
<dbReference type="SUPFAM" id="SSF52540">
    <property type="entry name" value="P-loop containing nucleoside triphosphate hydrolases"/>
    <property type="match status" value="1"/>
</dbReference>
<dbReference type="CDD" id="cd01854">
    <property type="entry name" value="YjeQ_EngC"/>
    <property type="match status" value="1"/>
</dbReference>
<feature type="compositionally biased region" description="Basic and acidic residues" evidence="4">
    <location>
        <begin position="18"/>
        <end position="27"/>
    </location>
</feature>
<dbReference type="InterPro" id="IPR010914">
    <property type="entry name" value="RsgA_GTPase_dom"/>
</dbReference>
<keyword evidence="3" id="KW-0699">rRNA-binding</keyword>
<dbReference type="PROSITE" id="PS50936">
    <property type="entry name" value="ENGC_GTPASE"/>
    <property type="match status" value="1"/>
</dbReference>
<feature type="region of interest" description="Disordered" evidence="4">
    <location>
        <begin position="18"/>
        <end position="66"/>
    </location>
</feature>
<evidence type="ECO:0000313" key="7">
    <source>
        <dbReference type="EMBL" id="MBK1630331.1"/>
    </source>
</evidence>
<dbReference type="NCBIfam" id="TIGR00157">
    <property type="entry name" value="ribosome small subunit-dependent GTPase A"/>
    <property type="match status" value="1"/>
</dbReference>
<keyword evidence="3" id="KW-0862">Zinc</keyword>
<dbReference type="EC" id="3.6.1.-" evidence="3"/>
<dbReference type="Gene3D" id="2.40.50.140">
    <property type="entry name" value="Nucleic acid-binding proteins"/>
    <property type="match status" value="1"/>
</dbReference>
<keyword evidence="3" id="KW-0690">Ribosome biogenesis</keyword>
<evidence type="ECO:0000256" key="3">
    <source>
        <dbReference type="HAMAP-Rule" id="MF_01820"/>
    </source>
</evidence>
<dbReference type="InterPro" id="IPR004881">
    <property type="entry name" value="Ribosome_biogen_GTPase_RsgA"/>
</dbReference>
<dbReference type="Gene3D" id="3.40.50.300">
    <property type="entry name" value="P-loop containing nucleotide triphosphate hydrolases"/>
    <property type="match status" value="1"/>
</dbReference>
<dbReference type="PANTHER" id="PTHR32120">
    <property type="entry name" value="SMALL RIBOSOMAL SUBUNIT BIOGENESIS GTPASE RSGA"/>
    <property type="match status" value="1"/>
</dbReference>
<dbReference type="PROSITE" id="PS51721">
    <property type="entry name" value="G_CP"/>
    <property type="match status" value="1"/>
</dbReference>
<feature type="compositionally biased region" description="Low complexity" evidence="4">
    <location>
        <begin position="43"/>
        <end position="56"/>
    </location>
</feature>
<evidence type="ECO:0000256" key="1">
    <source>
        <dbReference type="ARBA" id="ARBA00022741"/>
    </source>
</evidence>
<comment type="subcellular location">
    <subcellularLocation>
        <location evidence="3">Cytoplasm</location>
    </subcellularLocation>
</comment>
<keyword evidence="8" id="KW-1185">Reference proteome</keyword>
<accession>A0ABS1CEI4</accession>
<comment type="function">
    <text evidence="3">One of several proteins that assist in the late maturation steps of the functional core of the 30S ribosomal subunit. Helps release RbfA from mature subunits. May play a role in the assembly of ribosomal proteins into the subunit. Circularly permuted GTPase that catalyzes slow GTP hydrolysis, GTPase activity is stimulated by the 30S ribosomal subunit.</text>
</comment>
<dbReference type="HAMAP" id="MF_01820">
    <property type="entry name" value="GTPase_RsgA"/>
    <property type="match status" value="1"/>
</dbReference>
<comment type="subunit">
    <text evidence="3">Monomer. Associates with 30S ribosomal subunit, binds 16S rRNA.</text>
</comment>
<keyword evidence="1 3" id="KW-0547">Nucleotide-binding</keyword>
<protein>
    <recommendedName>
        <fullName evidence="3">Small ribosomal subunit biogenesis GTPase RsgA</fullName>
        <ecNumber evidence="3">3.6.1.-</ecNumber>
    </recommendedName>
</protein>
<evidence type="ECO:0000256" key="2">
    <source>
        <dbReference type="ARBA" id="ARBA00023134"/>
    </source>
</evidence>
<evidence type="ECO:0000259" key="6">
    <source>
        <dbReference type="PROSITE" id="PS51721"/>
    </source>
</evidence>
<dbReference type="EMBL" id="NRRV01000010">
    <property type="protein sequence ID" value="MBK1630331.1"/>
    <property type="molecule type" value="Genomic_DNA"/>
</dbReference>
<dbReference type="InterPro" id="IPR012340">
    <property type="entry name" value="NA-bd_OB-fold"/>
</dbReference>
<feature type="binding site" evidence="3">
    <location>
        <begin position="231"/>
        <end position="239"/>
    </location>
    <ligand>
        <name>GTP</name>
        <dbReference type="ChEBI" id="CHEBI:37565"/>
    </ligand>
</feature>
<keyword evidence="3" id="KW-0694">RNA-binding</keyword>
<comment type="cofactor">
    <cofactor evidence="3">
        <name>Zn(2+)</name>
        <dbReference type="ChEBI" id="CHEBI:29105"/>
    </cofactor>
    <text evidence="3">Binds 1 zinc ion per subunit.</text>
</comment>
<dbReference type="PANTHER" id="PTHR32120:SF11">
    <property type="entry name" value="SMALL RIBOSOMAL SUBUNIT BIOGENESIS GTPASE RSGA 1, MITOCHONDRIAL-RELATED"/>
    <property type="match status" value="1"/>
</dbReference>
<reference evidence="7 8" key="1">
    <citation type="journal article" date="2020" name="Microorganisms">
        <title>Osmotic Adaptation and Compatible Solute Biosynthesis of Phototrophic Bacteria as Revealed from Genome Analyses.</title>
        <authorList>
            <person name="Imhoff J.F."/>
            <person name="Rahn T."/>
            <person name="Kunzel S."/>
            <person name="Keller A."/>
            <person name="Neulinger S.C."/>
        </authorList>
    </citation>
    <scope>NUCLEOTIDE SEQUENCE [LARGE SCALE GENOMIC DNA]</scope>
    <source>
        <strain evidence="7 8">DSM 6210</strain>
    </source>
</reference>
<dbReference type="Gene3D" id="1.10.40.50">
    <property type="entry name" value="Probable gtpase engc, domain 3"/>
    <property type="match status" value="1"/>
</dbReference>
<organism evidence="7 8">
    <name type="scientific">Thiohalocapsa halophila</name>
    <dbReference type="NCBI Taxonomy" id="69359"/>
    <lineage>
        <taxon>Bacteria</taxon>
        <taxon>Pseudomonadati</taxon>
        <taxon>Pseudomonadota</taxon>
        <taxon>Gammaproteobacteria</taxon>
        <taxon>Chromatiales</taxon>
        <taxon>Chromatiaceae</taxon>
        <taxon>Thiohalocapsa</taxon>
    </lineage>
</organism>
<dbReference type="Proteomes" id="UP000748752">
    <property type="component" value="Unassembled WGS sequence"/>
</dbReference>
<feature type="binding site" evidence="3">
    <location>
        <position position="330"/>
    </location>
    <ligand>
        <name>Zn(2+)</name>
        <dbReference type="ChEBI" id="CHEBI:29105"/>
    </ligand>
</feature>
<evidence type="ECO:0000259" key="5">
    <source>
        <dbReference type="PROSITE" id="PS50936"/>
    </source>
</evidence>
<keyword evidence="3" id="KW-0378">Hydrolase</keyword>
<dbReference type="RefSeq" id="WP_200235060.1">
    <property type="nucleotide sequence ID" value="NZ_NRRV01000010.1"/>
</dbReference>
<feature type="domain" description="CP-type G" evidence="6">
    <location>
        <begin position="121"/>
        <end position="293"/>
    </location>
</feature>
<feature type="binding site" evidence="3">
    <location>
        <begin position="177"/>
        <end position="180"/>
    </location>
    <ligand>
        <name>GTP</name>
        <dbReference type="ChEBI" id="CHEBI:37565"/>
    </ligand>
</feature>
<keyword evidence="3" id="KW-0963">Cytoplasm</keyword>
<sequence>MPKRRLSERQRRRIQAIQERRRQRLESRTSAVLDDLDAERDTGAATTGPGDGAEPAVGERQSQQGSVITRHGAHLAIEAADGSLHHCVARRNIGQPVCGDRVIWVPTEPSRGVVTALAERENVLSRPDYAGRDKPLAANLTLLAVVVAPEPPPSGFLLDQYLVAAELMGVRALVVAAKMDLLDTPARRAFIDALAPYPELGYPVCPVSTKGSPGITALLPHLTAQTAILLGQSGVGKSSLVQLLLPDQDIQVGRLSAATGLGRHTTSTATCYRLPPGDAAGGRLIDSPGVRSFRLAGLSQAQLEDGFPELGTVRGECRFRDCRHLDEPDCAVRAAVAAGSIHPQRLARFQQLREGLVR</sequence>
<evidence type="ECO:0000256" key="4">
    <source>
        <dbReference type="SAM" id="MobiDB-lite"/>
    </source>
</evidence>
<dbReference type="InterPro" id="IPR027417">
    <property type="entry name" value="P-loop_NTPase"/>
</dbReference>
<feature type="domain" description="EngC GTPase" evidence="5">
    <location>
        <begin position="138"/>
        <end position="291"/>
    </location>
</feature>
<evidence type="ECO:0000313" key="8">
    <source>
        <dbReference type="Proteomes" id="UP000748752"/>
    </source>
</evidence>
<gene>
    <name evidence="3 7" type="primary">rsgA</name>
    <name evidence="7" type="ORF">CKO31_06125</name>
</gene>
<feature type="binding site" evidence="3">
    <location>
        <position position="322"/>
    </location>
    <ligand>
        <name>Zn(2+)</name>
        <dbReference type="ChEBI" id="CHEBI:29105"/>
    </ligand>
</feature>